<dbReference type="Proteomes" id="UP001497497">
    <property type="component" value="Unassembled WGS sequence"/>
</dbReference>
<sequence>MIVDETQNHSLGIFLNNLTVLACPRGGFRCPHTNAEGSYKYRICNIDGILEMNVKDQLQIRTMEPNTTVRFDNKRKSQFRAVLLHKSTKANS</sequence>
<protein>
    <submittedName>
        <fullName evidence="1">Uncharacterized protein</fullName>
    </submittedName>
</protein>
<comment type="caution">
    <text evidence="1">The sequence shown here is derived from an EMBL/GenBank/DDBJ whole genome shotgun (WGS) entry which is preliminary data.</text>
</comment>
<dbReference type="AlphaFoldDB" id="A0AAV2H962"/>
<evidence type="ECO:0000313" key="2">
    <source>
        <dbReference type="Proteomes" id="UP001497497"/>
    </source>
</evidence>
<name>A0AAV2H962_LYMST</name>
<accession>A0AAV2H962</accession>
<dbReference type="EMBL" id="CAXITT010000065">
    <property type="protein sequence ID" value="CAL1530232.1"/>
    <property type="molecule type" value="Genomic_DNA"/>
</dbReference>
<reference evidence="1 2" key="1">
    <citation type="submission" date="2024-04" db="EMBL/GenBank/DDBJ databases">
        <authorList>
            <consortium name="Genoscope - CEA"/>
            <person name="William W."/>
        </authorList>
    </citation>
    <scope>NUCLEOTIDE SEQUENCE [LARGE SCALE GENOMIC DNA]</scope>
</reference>
<evidence type="ECO:0000313" key="1">
    <source>
        <dbReference type="EMBL" id="CAL1530232.1"/>
    </source>
</evidence>
<organism evidence="1 2">
    <name type="scientific">Lymnaea stagnalis</name>
    <name type="common">Great pond snail</name>
    <name type="synonym">Helix stagnalis</name>
    <dbReference type="NCBI Taxonomy" id="6523"/>
    <lineage>
        <taxon>Eukaryota</taxon>
        <taxon>Metazoa</taxon>
        <taxon>Spiralia</taxon>
        <taxon>Lophotrochozoa</taxon>
        <taxon>Mollusca</taxon>
        <taxon>Gastropoda</taxon>
        <taxon>Heterobranchia</taxon>
        <taxon>Euthyneura</taxon>
        <taxon>Panpulmonata</taxon>
        <taxon>Hygrophila</taxon>
        <taxon>Lymnaeoidea</taxon>
        <taxon>Lymnaeidae</taxon>
        <taxon>Lymnaea</taxon>
    </lineage>
</organism>
<proteinExistence type="predicted"/>
<keyword evidence="2" id="KW-1185">Reference proteome</keyword>
<gene>
    <name evidence="1" type="ORF">GSLYS_00004365001</name>
</gene>